<reference evidence="1 2" key="1">
    <citation type="journal article" date="2015" name="Genome Announc.">
        <title>Expanding the biotechnology potential of lactobacilli through comparative genomics of 213 strains and associated genera.</title>
        <authorList>
            <person name="Sun Z."/>
            <person name="Harris H.M."/>
            <person name="McCann A."/>
            <person name="Guo C."/>
            <person name="Argimon S."/>
            <person name="Zhang W."/>
            <person name="Yang X."/>
            <person name="Jeffery I.B."/>
            <person name="Cooney J.C."/>
            <person name="Kagawa T.F."/>
            <person name="Liu W."/>
            <person name="Song Y."/>
            <person name="Salvetti E."/>
            <person name="Wrobel A."/>
            <person name="Rasinkangas P."/>
            <person name="Parkhill J."/>
            <person name="Rea M.C."/>
            <person name="O'Sullivan O."/>
            <person name="Ritari J."/>
            <person name="Douillard F.P."/>
            <person name="Paul Ross R."/>
            <person name="Yang R."/>
            <person name="Briner A.E."/>
            <person name="Felis G.E."/>
            <person name="de Vos W.M."/>
            <person name="Barrangou R."/>
            <person name="Klaenhammer T.R."/>
            <person name="Caufield P.W."/>
            <person name="Cui Y."/>
            <person name="Zhang H."/>
            <person name="O'Toole P.W."/>
        </authorList>
    </citation>
    <scope>NUCLEOTIDE SEQUENCE [LARGE SCALE GENOMIC DNA]</scope>
    <source>
        <strain evidence="1 2">DSM 20505</strain>
    </source>
</reference>
<accession>A0A0R1ZV10</accession>
<protein>
    <submittedName>
        <fullName evidence="1">Uncharacterized protein</fullName>
    </submittedName>
</protein>
<evidence type="ECO:0000313" key="1">
    <source>
        <dbReference type="EMBL" id="KRM55915.1"/>
    </source>
</evidence>
<organism evidence="1 2">
    <name type="scientific">Lacticaseibacillus sharpeae JCM 1186 = DSM 20505</name>
    <dbReference type="NCBI Taxonomy" id="1291052"/>
    <lineage>
        <taxon>Bacteria</taxon>
        <taxon>Bacillati</taxon>
        <taxon>Bacillota</taxon>
        <taxon>Bacilli</taxon>
        <taxon>Lactobacillales</taxon>
        <taxon>Lactobacillaceae</taxon>
        <taxon>Lacticaseibacillus</taxon>
    </lineage>
</organism>
<evidence type="ECO:0000313" key="2">
    <source>
        <dbReference type="Proteomes" id="UP000051679"/>
    </source>
</evidence>
<keyword evidence="2" id="KW-1185">Reference proteome</keyword>
<dbReference type="AlphaFoldDB" id="A0A0R1ZV10"/>
<proteinExistence type="predicted"/>
<sequence>MQEVNMDEFSVSTLADWFEEHTSALLEKKEVLDLNKVYAAVDYLGVLKNPAASYPEMGQETYLRSESDKKLSLLDEKSRLGDLTDRIMVNHVDGSVSGDEINFKYNHDTPFTDGQYHARKDLEIMKFGLEVIGAVSATGHADTVRDSLSSDAVVSLILAANALHAWQVK</sequence>
<gene>
    <name evidence="1" type="ORF">FC18_GL000968</name>
</gene>
<dbReference type="STRING" id="1291052.FC18_GL000968"/>
<dbReference type="Proteomes" id="UP000051679">
    <property type="component" value="Unassembled WGS sequence"/>
</dbReference>
<dbReference type="PATRIC" id="fig|1291052.5.peg.982"/>
<comment type="caution">
    <text evidence="1">The sequence shown here is derived from an EMBL/GenBank/DDBJ whole genome shotgun (WGS) entry which is preliminary data.</text>
</comment>
<dbReference type="EMBL" id="AYYO01000011">
    <property type="protein sequence ID" value="KRM55915.1"/>
    <property type="molecule type" value="Genomic_DNA"/>
</dbReference>
<name>A0A0R1ZV10_9LACO</name>